<proteinExistence type="predicted"/>
<sequence length="94" mass="11253">MKCCRAGRSQSQHAGERQECNLDRLPVHCRARNIHAFRKMNLICMSIHYGRKPKWTWRKHINILQKERFELGFEPVTFLLCRLKSITYNQHLSS</sequence>
<reference evidence="1" key="1">
    <citation type="journal article" date="2023" name="Science">
        <title>Genome structures resolve the early diversification of teleost fishes.</title>
        <authorList>
            <person name="Parey E."/>
            <person name="Louis A."/>
            <person name="Montfort J."/>
            <person name="Bouchez O."/>
            <person name="Roques C."/>
            <person name="Iampietro C."/>
            <person name="Lluch J."/>
            <person name="Castinel A."/>
            <person name="Donnadieu C."/>
            <person name="Desvignes T."/>
            <person name="Floi Bucao C."/>
            <person name="Jouanno E."/>
            <person name="Wen M."/>
            <person name="Mejri S."/>
            <person name="Dirks R."/>
            <person name="Jansen H."/>
            <person name="Henkel C."/>
            <person name="Chen W.J."/>
            <person name="Zahm M."/>
            <person name="Cabau C."/>
            <person name="Klopp C."/>
            <person name="Thompson A.W."/>
            <person name="Robinson-Rechavi M."/>
            <person name="Braasch I."/>
            <person name="Lecointre G."/>
            <person name="Bobe J."/>
            <person name="Postlethwait J.H."/>
            <person name="Berthelot C."/>
            <person name="Roest Crollius H."/>
            <person name="Guiguen Y."/>
        </authorList>
    </citation>
    <scope>NUCLEOTIDE SEQUENCE</scope>
    <source>
        <strain evidence="1">Concon-B</strain>
    </source>
</reference>
<name>A0A9Q1DAJ9_CONCO</name>
<dbReference type="AlphaFoldDB" id="A0A9Q1DAJ9"/>
<comment type="caution">
    <text evidence="1">The sequence shown here is derived from an EMBL/GenBank/DDBJ whole genome shotgun (WGS) entry which is preliminary data.</text>
</comment>
<evidence type="ECO:0000313" key="2">
    <source>
        <dbReference type="Proteomes" id="UP001152803"/>
    </source>
</evidence>
<dbReference type="EMBL" id="JAFJMO010000010">
    <property type="protein sequence ID" value="KAJ8264952.1"/>
    <property type="molecule type" value="Genomic_DNA"/>
</dbReference>
<protein>
    <submittedName>
        <fullName evidence="1">Uncharacterized protein</fullName>
    </submittedName>
</protein>
<accession>A0A9Q1DAJ9</accession>
<keyword evidence="2" id="KW-1185">Reference proteome</keyword>
<gene>
    <name evidence="1" type="ORF">COCON_G00140510</name>
</gene>
<evidence type="ECO:0000313" key="1">
    <source>
        <dbReference type="EMBL" id="KAJ8264952.1"/>
    </source>
</evidence>
<dbReference type="Proteomes" id="UP001152803">
    <property type="component" value="Unassembled WGS sequence"/>
</dbReference>
<organism evidence="1 2">
    <name type="scientific">Conger conger</name>
    <name type="common">Conger eel</name>
    <name type="synonym">Muraena conger</name>
    <dbReference type="NCBI Taxonomy" id="82655"/>
    <lineage>
        <taxon>Eukaryota</taxon>
        <taxon>Metazoa</taxon>
        <taxon>Chordata</taxon>
        <taxon>Craniata</taxon>
        <taxon>Vertebrata</taxon>
        <taxon>Euteleostomi</taxon>
        <taxon>Actinopterygii</taxon>
        <taxon>Neopterygii</taxon>
        <taxon>Teleostei</taxon>
        <taxon>Anguilliformes</taxon>
        <taxon>Congridae</taxon>
        <taxon>Conger</taxon>
    </lineage>
</organism>